<proteinExistence type="predicted"/>
<evidence type="ECO:0000259" key="1">
    <source>
        <dbReference type="Pfam" id="PF24524"/>
    </source>
</evidence>
<keyword evidence="3" id="KW-1185">Reference proteome</keyword>
<organism evidence="2 3">
    <name type="scientific">Ancylostoma duodenale</name>
    <dbReference type="NCBI Taxonomy" id="51022"/>
    <lineage>
        <taxon>Eukaryota</taxon>
        <taxon>Metazoa</taxon>
        <taxon>Ecdysozoa</taxon>
        <taxon>Nematoda</taxon>
        <taxon>Chromadorea</taxon>
        <taxon>Rhabditida</taxon>
        <taxon>Rhabditina</taxon>
        <taxon>Rhabditomorpha</taxon>
        <taxon>Strongyloidea</taxon>
        <taxon>Ancylostomatidae</taxon>
        <taxon>Ancylostomatinae</taxon>
        <taxon>Ancylostoma</taxon>
    </lineage>
</organism>
<dbReference type="OrthoDB" id="5912250at2759"/>
<evidence type="ECO:0000313" key="2">
    <source>
        <dbReference type="EMBL" id="KIH53064.1"/>
    </source>
</evidence>
<name>A0A0C2G2E7_9BILA</name>
<dbReference type="AlphaFoldDB" id="A0A0C2G2E7"/>
<evidence type="ECO:0000313" key="3">
    <source>
        <dbReference type="Proteomes" id="UP000054047"/>
    </source>
</evidence>
<protein>
    <recommendedName>
        <fullName evidence="1">DUF7596 domain-containing protein</fullName>
    </recommendedName>
</protein>
<feature type="non-terminal residue" evidence="2">
    <location>
        <position position="1"/>
    </location>
</feature>
<feature type="domain" description="DUF7596" evidence="1">
    <location>
        <begin position="92"/>
        <end position="170"/>
    </location>
</feature>
<sequence length="172" mass="18991">LIIKVPVSLRRWCQVSAARGEVVVVKPCSCVGAAFSPIENGSPGAVLGWCVVSPQTTTRRQPPFALSPIKMSLYQIQLPSKPCNLMAFLELDKSSVLKAEEFSGSKSAFIWDENGELVAKQTIVKYTPTHAYCIYSDCSDEVAGKNIRVKEDEDAHHLKLVSIEREPPTYHN</sequence>
<dbReference type="EMBL" id="KN742137">
    <property type="protein sequence ID" value="KIH53064.1"/>
    <property type="molecule type" value="Genomic_DNA"/>
</dbReference>
<reference evidence="2 3" key="1">
    <citation type="submission" date="2013-12" db="EMBL/GenBank/DDBJ databases">
        <title>Draft genome of the parsitic nematode Ancylostoma duodenale.</title>
        <authorList>
            <person name="Mitreva M."/>
        </authorList>
    </citation>
    <scope>NUCLEOTIDE SEQUENCE [LARGE SCALE GENOMIC DNA]</scope>
    <source>
        <strain evidence="2 3">Zhejiang</strain>
    </source>
</reference>
<accession>A0A0C2G2E7</accession>
<dbReference type="InterPro" id="IPR056017">
    <property type="entry name" value="DUF7596"/>
</dbReference>
<dbReference type="Pfam" id="PF24524">
    <property type="entry name" value="DUF7596"/>
    <property type="match status" value="1"/>
</dbReference>
<gene>
    <name evidence="2" type="ORF">ANCDUO_16820</name>
</gene>
<dbReference type="Proteomes" id="UP000054047">
    <property type="component" value="Unassembled WGS sequence"/>
</dbReference>